<organism evidence="1">
    <name type="scientific">hydrothermal vent metagenome</name>
    <dbReference type="NCBI Taxonomy" id="652676"/>
    <lineage>
        <taxon>unclassified sequences</taxon>
        <taxon>metagenomes</taxon>
        <taxon>ecological metagenomes</taxon>
    </lineage>
</organism>
<protein>
    <submittedName>
        <fullName evidence="1">Uncharacterized protein</fullName>
    </submittedName>
</protein>
<name>A0A1W1CTV8_9ZZZZ</name>
<dbReference type="AlphaFoldDB" id="A0A1W1CTV8"/>
<dbReference type="EMBL" id="FPHK01000128">
    <property type="protein sequence ID" value="SFV69163.1"/>
    <property type="molecule type" value="Genomic_DNA"/>
</dbReference>
<gene>
    <name evidence="1" type="ORF">MNB_SM-6-1623</name>
</gene>
<sequence>MWMGIIGDFNFNVNSFAKEFQIFSMSVSYRICFTYSTNLII</sequence>
<reference evidence="1" key="1">
    <citation type="submission" date="2016-10" db="EMBL/GenBank/DDBJ databases">
        <authorList>
            <person name="de Groot N.N."/>
        </authorList>
    </citation>
    <scope>NUCLEOTIDE SEQUENCE</scope>
</reference>
<accession>A0A1W1CTV8</accession>
<evidence type="ECO:0000313" key="1">
    <source>
        <dbReference type="EMBL" id="SFV69163.1"/>
    </source>
</evidence>
<proteinExistence type="predicted"/>